<feature type="compositionally biased region" description="Basic and acidic residues" evidence="1">
    <location>
        <begin position="1"/>
        <end position="15"/>
    </location>
</feature>
<dbReference type="EMBL" id="VSRR010046892">
    <property type="protein sequence ID" value="MPC77835.1"/>
    <property type="molecule type" value="Genomic_DNA"/>
</dbReference>
<organism evidence="2 3">
    <name type="scientific">Portunus trituberculatus</name>
    <name type="common">Swimming crab</name>
    <name type="synonym">Neptunus trituberculatus</name>
    <dbReference type="NCBI Taxonomy" id="210409"/>
    <lineage>
        <taxon>Eukaryota</taxon>
        <taxon>Metazoa</taxon>
        <taxon>Ecdysozoa</taxon>
        <taxon>Arthropoda</taxon>
        <taxon>Crustacea</taxon>
        <taxon>Multicrustacea</taxon>
        <taxon>Malacostraca</taxon>
        <taxon>Eumalacostraca</taxon>
        <taxon>Eucarida</taxon>
        <taxon>Decapoda</taxon>
        <taxon>Pleocyemata</taxon>
        <taxon>Brachyura</taxon>
        <taxon>Eubrachyura</taxon>
        <taxon>Portunoidea</taxon>
        <taxon>Portunidae</taxon>
        <taxon>Portuninae</taxon>
        <taxon>Portunus</taxon>
    </lineage>
</organism>
<protein>
    <submittedName>
        <fullName evidence="2">Uncharacterized protein</fullName>
    </submittedName>
</protein>
<gene>
    <name evidence="2" type="ORF">E2C01_072303</name>
</gene>
<comment type="caution">
    <text evidence="2">The sequence shown here is derived from an EMBL/GenBank/DDBJ whole genome shotgun (WGS) entry which is preliminary data.</text>
</comment>
<evidence type="ECO:0000313" key="3">
    <source>
        <dbReference type="Proteomes" id="UP000324222"/>
    </source>
</evidence>
<accession>A0A5B7I6R7</accession>
<evidence type="ECO:0000256" key="1">
    <source>
        <dbReference type="SAM" id="MobiDB-lite"/>
    </source>
</evidence>
<reference evidence="2 3" key="1">
    <citation type="submission" date="2019-05" db="EMBL/GenBank/DDBJ databases">
        <title>Another draft genome of Portunus trituberculatus and its Hox gene families provides insights of decapod evolution.</title>
        <authorList>
            <person name="Jeong J.-H."/>
            <person name="Song I."/>
            <person name="Kim S."/>
            <person name="Choi T."/>
            <person name="Kim D."/>
            <person name="Ryu S."/>
            <person name="Kim W."/>
        </authorList>
    </citation>
    <scope>NUCLEOTIDE SEQUENCE [LARGE SCALE GENOMIC DNA]</scope>
    <source>
        <tissue evidence="2">Muscle</tissue>
    </source>
</reference>
<proteinExistence type="predicted"/>
<evidence type="ECO:0000313" key="2">
    <source>
        <dbReference type="EMBL" id="MPC77835.1"/>
    </source>
</evidence>
<dbReference type="Proteomes" id="UP000324222">
    <property type="component" value="Unassembled WGS sequence"/>
</dbReference>
<sequence length="62" mass="6687">MVREGIDGGLREGRRQVGSGKGCLKRTQQAQPLTSPLKETSRPAEVPARPHISEANNARGHV</sequence>
<feature type="compositionally biased region" description="Polar residues" evidence="1">
    <location>
        <begin position="26"/>
        <end position="38"/>
    </location>
</feature>
<keyword evidence="3" id="KW-1185">Reference proteome</keyword>
<dbReference type="AlphaFoldDB" id="A0A5B7I6R7"/>
<name>A0A5B7I6R7_PORTR</name>
<feature type="region of interest" description="Disordered" evidence="1">
    <location>
        <begin position="1"/>
        <end position="62"/>
    </location>
</feature>